<feature type="compositionally biased region" description="Low complexity" evidence="1">
    <location>
        <begin position="194"/>
        <end position="211"/>
    </location>
</feature>
<feature type="chain" id="PRO_5034923871" evidence="3">
    <location>
        <begin position="18"/>
        <end position="465"/>
    </location>
</feature>
<feature type="region of interest" description="Disordered" evidence="1">
    <location>
        <begin position="413"/>
        <end position="451"/>
    </location>
</feature>
<feature type="region of interest" description="Disordered" evidence="1">
    <location>
        <begin position="193"/>
        <end position="270"/>
    </location>
</feature>
<keyword evidence="2" id="KW-0472">Membrane</keyword>
<sequence>MEMIYLIFLTFVGFVRSLENRCLNFANTSSLRAISFCKNETLISNETIILNAFQPVFGFDSTFCMCEVKILSSQSTSSLYIKEEPSLIPVAECGLEIKLEDASNNLDTVTCTSYLDKEWMLRKYSTLVFTLTNTSVNFFDGFCFALALRFESSPMSVRCFSPGITIIPTFPTPSLETTTSGFMSENTFSVKPETTTCTKTSTTRTPSTQTSDYPSVTHSVKTTKTGFTEQTPSSTVAESSSETPKSTSVHVTPIPDTVATTTTNSDKQRSTTTVVAGLTDQVTLESDTTPGGTFSTTRGDTTISVAMEVRDGTEFNVLYVIIPVLALLLIGIFCLIVIWYKRQNDNKGNAYRQERLQSSVPSSLDTDHFYQSKTDVKTSNSNNMSGMKEEPSFFFHEDQHIQEPVSDIYAKPKPKPGRYTNNNQNKTVALKDTKQDGKMKTNSHSRPHDPNVVYVTVNGGERFVL</sequence>
<gene>
    <name evidence="5" type="primary">LOC111101304</name>
</gene>
<keyword evidence="4" id="KW-1185">Reference proteome</keyword>
<name>A0A8B8AG17_CRAVI</name>
<keyword evidence="2" id="KW-1133">Transmembrane helix</keyword>
<evidence type="ECO:0000256" key="3">
    <source>
        <dbReference type="SAM" id="SignalP"/>
    </source>
</evidence>
<dbReference type="KEGG" id="cvn:111101304"/>
<reference evidence="5" key="1">
    <citation type="submission" date="2025-08" db="UniProtKB">
        <authorList>
            <consortium name="RefSeq"/>
        </authorList>
    </citation>
    <scope>IDENTIFICATION</scope>
    <source>
        <tissue evidence="5">Whole sample</tissue>
    </source>
</reference>
<feature type="signal peptide" evidence="3">
    <location>
        <begin position="1"/>
        <end position="17"/>
    </location>
</feature>
<dbReference type="RefSeq" id="XP_022289458.1">
    <property type="nucleotide sequence ID" value="XM_022433750.1"/>
</dbReference>
<evidence type="ECO:0000256" key="2">
    <source>
        <dbReference type="SAM" id="Phobius"/>
    </source>
</evidence>
<accession>A0A8B8AG17</accession>
<keyword evidence="2" id="KW-0812">Transmembrane</keyword>
<evidence type="ECO:0000256" key="1">
    <source>
        <dbReference type="SAM" id="MobiDB-lite"/>
    </source>
</evidence>
<dbReference type="OrthoDB" id="6161376at2759"/>
<feature type="compositionally biased region" description="Polar residues" evidence="1">
    <location>
        <begin position="212"/>
        <end position="250"/>
    </location>
</feature>
<protein>
    <submittedName>
        <fullName evidence="5">Topoisomerase I damage affected protein 7-like isoform X1</fullName>
    </submittedName>
</protein>
<feature type="compositionally biased region" description="Low complexity" evidence="1">
    <location>
        <begin position="251"/>
        <end position="263"/>
    </location>
</feature>
<feature type="compositionally biased region" description="Basic and acidic residues" evidence="1">
    <location>
        <begin position="429"/>
        <end position="439"/>
    </location>
</feature>
<dbReference type="GeneID" id="111101304"/>
<dbReference type="AlphaFoldDB" id="A0A8B8AG17"/>
<evidence type="ECO:0000313" key="5">
    <source>
        <dbReference type="RefSeq" id="XP_022289458.1"/>
    </source>
</evidence>
<feature type="transmembrane region" description="Helical" evidence="2">
    <location>
        <begin position="317"/>
        <end position="340"/>
    </location>
</feature>
<proteinExistence type="predicted"/>
<keyword evidence="3" id="KW-0732">Signal</keyword>
<organism evidence="4 5">
    <name type="scientific">Crassostrea virginica</name>
    <name type="common">Eastern oyster</name>
    <dbReference type="NCBI Taxonomy" id="6565"/>
    <lineage>
        <taxon>Eukaryota</taxon>
        <taxon>Metazoa</taxon>
        <taxon>Spiralia</taxon>
        <taxon>Lophotrochozoa</taxon>
        <taxon>Mollusca</taxon>
        <taxon>Bivalvia</taxon>
        <taxon>Autobranchia</taxon>
        <taxon>Pteriomorphia</taxon>
        <taxon>Ostreida</taxon>
        <taxon>Ostreoidea</taxon>
        <taxon>Ostreidae</taxon>
        <taxon>Crassostrea</taxon>
    </lineage>
</organism>
<evidence type="ECO:0000313" key="4">
    <source>
        <dbReference type="Proteomes" id="UP000694844"/>
    </source>
</evidence>
<dbReference type="Proteomes" id="UP000694844">
    <property type="component" value="Chromosome 6"/>
</dbReference>